<sequence>MSDSVEYLHLEPGATPSPLDSRPFKAVVAVEADVSPQWQSLVSDWLVQSGCLYMMAWGQDCSSWDDSVDLANAKPFGLAGIPEDQFVMTTWHSDEPLAEVFWFSKHTASHPTVDLDRTLLLHISLKSQEQEFLRSYDEA</sequence>
<dbReference type="KEGG" id="psuw:WQ53_06420"/>
<dbReference type="Pfam" id="PF24733">
    <property type="entry name" value="DUF7684"/>
    <property type="match status" value="1"/>
</dbReference>
<dbReference type="AlphaFoldDB" id="A0A0E3Z0Z7"/>
<evidence type="ECO:0000313" key="2">
    <source>
        <dbReference type="EMBL" id="AKC86453.1"/>
    </source>
</evidence>
<proteinExistence type="predicted"/>
<feature type="domain" description="DUF7684" evidence="1">
    <location>
        <begin position="5"/>
        <end position="139"/>
    </location>
</feature>
<evidence type="ECO:0000259" key="1">
    <source>
        <dbReference type="Pfam" id="PF24733"/>
    </source>
</evidence>
<name>A0A0E3Z0Z7_9GAMM</name>
<accession>A0A0E3Z0Z7</accession>
<evidence type="ECO:0000313" key="3">
    <source>
        <dbReference type="Proteomes" id="UP000033067"/>
    </source>
</evidence>
<dbReference type="InterPro" id="IPR056101">
    <property type="entry name" value="DUF7684"/>
</dbReference>
<dbReference type="EMBL" id="CP011144">
    <property type="protein sequence ID" value="AKC86453.1"/>
    <property type="molecule type" value="Genomic_DNA"/>
</dbReference>
<reference evidence="2 3" key="1">
    <citation type="journal article" date="2015" name="Genome Announc.">
        <title>Complete Genome Sequence of Pseudoxanthomonas suwonensis Strain J1, a Cellulose-Degrading Bacterium Isolated from Leaf- and Wood-Enriched Soil.</title>
        <authorList>
            <person name="Hou L."/>
            <person name="Jiang J."/>
            <person name="Xu Z."/>
            <person name="Zhou Y."/>
            <person name="Leung F.C."/>
        </authorList>
    </citation>
    <scope>NUCLEOTIDE SEQUENCE [LARGE SCALE GENOMIC DNA]</scope>
    <source>
        <strain evidence="2 3">J1</strain>
    </source>
</reference>
<keyword evidence="3" id="KW-1185">Reference proteome</keyword>
<dbReference type="OrthoDB" id="7471151at2"/>
<dbReference type="RefSeq" id="WP_144409247.1">
    <property type="nucleotide sequence ID" value="NZ_CP011144.1"/>
</dbReference>
<gene>
    <name evidence="2" type="ORF">WQ53_06420</name>
</gene>
<organism evidence="2 3">
    <name type="scientific">Pseudoxanthomonas suwonensis</name>
    <dbReference type="NCBI Taxonomy" id="314722"/>
    <lineage>
        <taxon>Bacteria</taxon>
        <taxon>Pseudomonadati</taxon>
        <taxon>Pseudomonadota</taxon>
        <taxon>Gammaproteobacteria</taxon>
        <taxon>Lysobacterales</taxon>
        <taxon>Lysobacteraceae</taxon>
        <taxon>Pseudoxanthomonas</taxon>
    </lineage>
</organism>
<protein>
    <recommendedName>
        <fullName evidence="1">DUF7684 domain-containing protein</fullName>
    </recommendedName>
</protein>
<dbReference type="Proteomes" id="UP000033067">
    <property type="component" value="Chromosome"/>
</dbReference>
<dbReference type="PATRIC" id="fig|314722.6.peg.1368"/>